<dbReference type="AlphaFoldDB" id="A0A9X1JMI3"/>
<comment type="caution">
    <text evidence="2">The sequence shown here is derived from an EMBL/GenBank/DDBJ whole genome shotgun (WGS) entry which is preliminary data.</text>
</comment>
<dbReference type="EMBL" id="JAGSPC010000001">
    <property type="protein sequence ID" value="MBV7258758.1"/>
    <property type="molecule type" value="Genomic_DNA"/>
</dbReference>
<feature type="region of interest" description="Disordered" evidence="1">
    <location>
        <begin position="44"/>
        <end position="67"/>
    </location>
</feature>
<proteinExistence type="predicted"/>
<dbReference type="Proteomes" id="UP001138681">
    <property type="component" value="Unassembled WGS sequence"/>
</dbReference>
<evidence type="ECO:0000313" key="3">
    <source>
        <dbReference type="Proteomes" id="UP001138681"/>
    </source>
</evidence>
<evidence type="ECO:0000313" key="2">
    <source>
        <dbReference type="EMBL" id="MBV7258758.1"/>
    </source>
</evidence>
<protein>
    <submittedName>
        <fullName evidence="2">Uncharacterized protein</fullName>
    </submittedName>
</protein>
<gene>
    <name evidence="2" type="ORF">KCG46_04100</name>
</gene>
<keyword evidence="3" id="KW-1185">Reference proteome</keyword>
<organism evidence="2 3">
    <name type="scientific">Erythrobacter crassostreae</name>
    <dbReference type="NCBI Taxonomy" id="2828328"/>
    <lineage>
        <taxon>Bacteria</taxon>
        <taxon>Pseudomonadati</taxon>
        <taxon>Pseudomonadota</taxon>
        <taxon>Alphaproteobacteria</taxon>
        <taxon>Sphingomonadales</taxon>
        <taxon>Erythrobacteraceae</taxon>
        <taxon>Erythrobacter/Porphyrobacter group</taxon>
        <taxon>Erythrobacter</taxon>
    </lineage>
</organism>
<name>A0A9X1JMI3_9SPHN</name>
<sequence>MIDYIALSIGHGLLAFAFWHMFMRAGVDVDPLIAEIQDAEKANRQNTSIAGRNAQRRSQADDEGVAL</sequence>
<reference evidence="2" key="1">
    <citation type="submission" date="2021-04" db="EMBL/GenBank/DDBJ databases">
        <authorList>
            <person name="Pira H."/>
            <person name="Risdian C."/>
            <person name="Wink J."/>
        </authorList>
    </citation>
    <scope>NUCLEOTIDE SEQUENCE</scope>
    <source>
        <strain evidence="2">WH158</strain>
    </source>
</reference>
<accession>A0A9X1JMI3</accession>
<evidence type="ECO:0000256" key="1">
    <source>
        <dbReference type="SAM" id="MobiDB-lite"/>
    </source>
</evidence>
<dbReference type="RefSeq" id="WP_218404041.1">
    <property type="nucleotide sequence ID" value="NZ_JAGSPC010000001.1"/>
</dbReference>